<dbReference type="Proteomes" id="UP000308652">
    <property type="component" value="Unassembled WGS sequence"/>
</dbReference>
<reference evidence="2 3" key="1">
    <citation type="journal article" date="2019" name="Nat. Ecol. Evol.">
        <title>Megaphylogeny resolves global patterns of mushroom evolution.</title>
        <authorList>
            <person name="Varga T."/>
            <person name="Krizsan K."/>
            <person name="Foldi C."/>
            <person name="Dima B."/>
            <person name="Sanchez-Garcia M."/>
            <person name="Sanchez-Ramirez S."/>
            <person name="Szollosi G.J."/>
            <person name="Szarkandi J.G."/>
            <person name="Papp V."/>
            <person name="Albert L."/>
            <person name="Andreopoulos W."/>
            <person name="Angelini C."/>
            <person name="Antonin V."/>
            <person name="Barry K.W."/>
            <person name="Bougher N.L."/>
            <person name="Buchanan P."/>
            <person name="Buyck B."/>
            <person name="Bense V."/>
            <person name="Catcheside P."/>
            <person name="Chovatia M."/>
            <person name="Cooper J."/>
            <person name="Damon W."/>
            <person name="Desjardin D."/>
            <person name="Finy P."/>
            <person name="Geml J."/>
            <person name="Haridas S."/>
            <person name="Hughes K."/>
            <person name="Justo A."/>
            <person name="Karasinski D."/>
            <person name="Kautmanova I."/>
            <person name="Kiss B."/>
            <person name="Kocsube S."/>
            <person name="Kotiranta H."/>
            <person name="LaButti K.M."/>
            <person name="Lechner B.E."/>
            <person name="Liimatainen K."/>
            <person name="Lipzen A."/>
            <person name="Lukacs Z."/>
            <person name="Mihaltcheva S."/>
            <person name="Morgado L.N."/>
            <person name="Niskanen T."/>
            <person name="Noordeloos M.E."/>
            <person name="Ohm R.A."/>
            <person name="Ortiz-Santana B."/>
            <person name="Ovrebo C."/>
            <person name="Racz N."/>
            <person name="Riley R."/>
            <person name="Savchenko A."/>
            <person name="Shiryaev A."/>
            <person name="Soop K."/>
            <person name="Spirin V."/>
            <person name="Szebenyi C."/>
            <person name="Tomsovsky M."/>
            <person name="Tulloss R.E."/>
            <person name="Uehling J."/>
            <person name="Grigoriev I.V."/>
            <person name="Vagvolgyi C."/>
            <person name="Papp T."/>
            <person name="Martin F.M."/>
            <person name="Miettinen O."/>
            <person name="Hibbett D.S."/>
            <person name="Nagy L.G."/>
        </authorList>
    </citation>
    <scope>NUCLEOTIDE SEQUENCE [LARGE SCALE GENOMIC DNA]</scope>
    <source>
        <strain evidence="2 3">CBS 166.37</strain>
    </source>
</reference>
<evidence type="ECO:0000313" key="3">
    <source>
        <dbReference type="Proteomes" id="UP000308652"/>
    </source>
</evidence>
<protein>
    <submittedName>
        <fullName evidence="2">Uncharacterized protein</fullName>
    </submittedName>
</protein>
<feature type="region of interest" description="Disordered" evidence="1">
    <location>
        <begin position="42"/>
        <end position="64"/>
    </location>
</feature>
<proteinExistence type="predicted"/>
<keyword evidence="3" id="KW-1185">Reference proteome</keyword>
<evidence type="ECO:0000313" key="2">
    <source>
        <dbReference type="EMBL" id="TFK34212.1"/>
    </source>
</evidence>
<accession>A0A5C3LNB0</accession>
<dbReference type="AlphaFoldDB" id="A0A5C3LNB0"/>
<name>A0A5C3LNB0_9AGAR</name>
<organism evidence="2 3">
    <name type="scientific">Crucibulum laeve</name>
    <dbReference type="NCBI Taxonomy" id="68775"/>
    <lineage>
        <taxon>Eukaryota</taxon>
        <taxon>Fungi</taxon>
        <taxon>Dikarya</taxon>
        <taxon>Basidiomycota</taxon>
        <taxon>Agaricomycotina</taxon>
        <taxon>Agaricomycetes</taxon>
        <taxon>Agaricomycetidae</taxon>
        <taxon>Agaricales</taxon>
        <taxon>Agaricineae</taxon>
        <taxon>Nidulariaceae</taxon>
        <taxon>Crucibulum</taxon>
    </lineage>
</organism>
<gene>
    <name evidence="2" type="ORF">BDQ12DRAFT_690091</name>
</gene>
<sequence>MRDITSCVDIRTQMCPAQHSGCPCSPPAACMHPVEFPAILHRAPSIQTTTPLNTKNTKGKKTHR</sequence>
<dbReference type="EMBL" id="ML213635">
    <property type="protein sequence ID" value="TFK34212.1"/>
    <property type="molecule type" value="Genomic_DNA"/>
</dbReference>
<evidence type="ECO:0000256" key="1">
    <source>
        <dbReference type="SAM" id="MobiDB-lite"/>
    </source>
</evidence>
<feature type="compositionally biased region" description="Polar residues" evidence="1">
    <location>
        <begin position="45"/>
        <end position="56"/>
    </location>
</feature>